<gene>
    <name evidence="1" type="ORF">AWB78_07883</name>
</gene>
<keyword evidence="2" id="KW-1185">Reference proteome</keyword>
<dbReference type="Proteomes" id="UP000071859">
    <property type="component" value="Unassembled WGS sequence"/>
</dbReference>
<accession>A0A158EH50</accession>
<comment type="caution">
    <text evidence="1">The sequence shown here is derived from an EMBL/GenBank/DDBJ whole genome shotgun (WGS) entry which is preliminary data.</text>
</comment>
<protein>
    <submittedName>
        <fullName evidence="1">Uncharacterized protein</fullName>
    </submittedName>
</protein>
<dbReference type="AlphaFoldDB" id="A0A158EH50"/>
<evidence type="ECO:0000313" key="1">
    <source>
        <dbReference type="EMBL" id="SAL06113.1"/>
    </source>
</evidence>
<reference evidence="1" key="1">
    <citation type="submission" date="2016-01" db="EMBL/GenBank/DDBJ databases">
        <authorList>
            <person name="Peeters C."/>
        </authorList>
    </citation>
    <scope>NUCLEOTIDE SEQUENCE</scope>
    <source>
        <strain evidence="1">LMG 29321</strain>
    </source>
</reference>
<dbReference type="EMBL" id="FCOX02000101">
    <property type="protein sequence ID" value="SAL06113.1"/>
    <property type="molecule type" value="Genomic_DNA"/>
</dbReference>
<evidence type="ECO:0000313" key="2">
    <source>
        <dbReference type="Proteomes" id="UP000071859"/>
    </source>
</evidence>
<proteinExistence type="predicted"/>
<sequence>MHRPLRFKAHDGAYPCRRVAAAVGIALSLQTGLCQSASAQENYFRIQ</sequence>
<name>A0A158EH50_9BURK</name>
<organism evidence="1 2">
    <name type="scientific">Caballeronia calidae</name>
    <dbReference type="NCBI Taxonomy" id="1777139"/>
    <lineage>
        <taxon>Bacteria</taxon>
        <taxon>Pseudomonadati</taxon>
        <taxon>Pseudomonadota</taxon>
        <taxon>Betaproteobacteria</taxon>
        <taxon>Burkholderiales</taxon>
        <taxon>Burkholderiaceae</taxon>
        <taxon>Caballeronia</taxon>
    </lineage>
</organism>